<evidence type="ECO:0000313" key="8">
    <source>
        <dbReference type="Proteomes" id="UP000245765"/>
    </source>
</evidence>
<feature type="transmembrane region" description="Helical" evidence="6">
    <location>
        <begin position="287"/>
        <end position="310"/>
    </location>
</feature>
<feature type="transmembrane region" description="Helical" evidence="6">
    <location>
        <begin position="55"/>
        <end position="76"/>
    </location>
</feature>
<dbReference type="CDD" id="cd06581">
    <property type="entry name" value="TM_PBP1_LivM_like"/>
    <property type="match status" value="1"/>
</dbReference>
<name>A0A317FFB4_9PROT</name>
<dbReference type="EMBL" id="QGNA01000002">
    <property type="protein sequence ID" value="PWS37233.1"/>
    <property type="molecule type" value="Genomic_DNA"/>
</dbReference>
<evidence type="ECO:0000313" key="7">
    <source>
        <dbReference type="EMBL" id="PWS37233.1"/>
    </source>
</evidence>
<keyword evidence="5 6" id="KW-0472">Membrane</keyword>
<dbReference type="InterPro" id="IPR001851">
    <property type="entry name" value="ABC_transp_permease"/>
</dbReference>
<evidence type="ECO:0000256" key="6">
    <source>
        <dbReference type="SAM" id="Phobius"/>
    </source>
</evidence>
<dbReference type="PANTHER" id="PTHR30482:SF20">
    <property type="entry name" value="HIGH-AFFINITY BRANCHED-CHAIN AMINO ACID TRANSPORT SYSTEM PERMEASE PROTEIN LIVM"/>
    <property type="match status" value="1"/>
</dbReference>
<protein>
    <submittedName>
        <fullName evidence="7">Branched-chain amino acid ABC transporter permease</fullName>
    </submittedName>
</protein>
<dbReference type="PANTHER" id="PTHR30482">
    <property type="entry name" value="HIGH-AFFINITY BRANCHED-CHAIN AMINO ACID TRANSPORT SYSTEM PERMEASE"/>
    <property type="match status" value="1"/>
</dbReference>
<evidence type="ECO:0000256" key="4">
    <source>
        <dbReference type="ARBA" id="ARBA00022989"/>
    </source>
</evidence>
<dbReference type="GO" id="GO:0005886">
    <property type="term" value="C:plasma membrane"/>
    <property type="evidence" value="ECO:0007669"/>
    <property type="project" value="UniProtKB-SubCell"/>
</dbReference>
<dbReference type="OrthoDB" id="9804361at2"/>
<dbReference type="AlphaFoldDB" id="A0A317FFB4"/>
<keyword evidence="3 6" id="KW-0812">Transmembrane</keyword>
<evidence type="ECO:0000256" key="3">
    <source>
        <dbReference type="ARBA" id="ARBA00022692"/>
    </source>
</evidence>
<dbReference type="RefSeq" id="WP_109870342.1">
    <property type="nucleotide sequence ID" value="NZ_QGNA01000002.1"/>
</dbReference>
<keyword evidence="2" id="KW-1003">Cell membrane</keyword>
<organism evidence="7 8">
    <name type="scientific">Falsiroseomonas bella</name>
    <dbReference type="NCBI Taxonomy" id="2184016"/>
    <lineage>
        <taxon>Bacteria</taxon>
        <taxon>Pseudomonadati</taxon>
        <taxon>Pseudomonadota</taxon>
        <taxon>Alphaproteobacteria</taxon>
        <taxon>Acetobacterales</taxon>
        <taxon>Roseomonadaceae</taxon>
        <taxon>Falsiroseomonas</taxon>
    </lineage>
</organism>
<feature type="transmembrane region" description="Helical" evidence="6">
    <location>
        <begin position="164"/>
        <end position="183"/>
    </location>
</feature>
<keyword evidence="4 6" id="KW-1133">Transmembrane helix</keyword>
<dbReference type="Pfam" id="PF02653">
    <property type="entry name" value="BPD_transp_2"/>
    <property type="match status" value="1"/>
</dbReference>
<feature type="transmembrane region" description="Helical" evidence="6">
    <location>
        <begin position="110"/>
        <end position="127"/>
    </location>
</feature>
<feature type="transmembrane region" description="Helical" evidence="6">
    <location>
        <begin position="82"/>
        <end position="103"/>
    </location>
</feature>
<evidence type="ECO:0000256" key="1">
    <source>
        <dbReference type="ARBA" id="ARBA00004651"/>
    </source>
</evidence>
<feature type="transmembrane region" description="Helical" evidence="6">
    <location>
        <begin position="213"/>
        <end position="236"/>
    </location>
</feature>
<comment type="subcellular location">
    <subcellularLocation>
        <location evidence="1">Cell membrane</location>
        <topology evidence="1">Multi-pass membrane protein</topology>
    </subcellularLocation>
</comment>
<evidence type="ECO:0000256" key="5">
    <source>
        <dbReference type="ARBA" id="ARBA00023136"/>
    </source>
</evidence>
<accession>A0A317FFB4</accession>
<dbReference type="InterPro" id="IPR043428">
    <property type="entry name" value="LivM-like"/>
</dbReference>
<feature type="transmembrane region" description="Helical" evidence="6">
    <location>
        <begin position="29"/>
        <end position="48"/>
    </location>
</feature>
<dbReference type="Proteomes" id="UP000245765">
    <property type="component" value="Unassembled WGS sequence"/>
</dbReference>
<sequence>MSRMAVLAFCLAVPALVWGIAQGGLPPYLLHILALACTYAIPAIGLNIMLGYAGLVCLGHAAFVGLGAYTLGILAVDHGWSFWGALPLAAVVAGVAGGALGAVTLRLRTHFFMIATLAFGLVLHAVMNNWEELTRGPVGLPGIPRPEGFTLLGLDFAFRRLPDFAAFAVGATAVAFAISALLIRSDFGRMLVAIRQDETLAAAKGVNVTAGKVLAFAIGAAIAGAGGAVKAAFLRVSAPASFEYLEGINLVLIVIIGGAGRLSGPLLGALLFVALPEYLRVAAEWRLVFFGVALVMLMRFAPEGLAGILARVFRRRAAAA</sequence>
<reference evidence="8" key="1">
    <citation type="submission" date="2018-05" db="EMBL/GenBank/DDBJ databases">
        <authorList>
            <person name="Du Z."/>
            <person name="Wang X."/>
        </authorList>
    </citation>
    <scope>NUCLEOTIDE SEQUENCE [LARGE SCALE GENOMIC DNA]</scope>
    <source>
        <strain evidence="8">CQN31</strain>
    </source>
</reference>
<dbReference type="GO" id="GO:0015658">
    <property type="term" value="F:branched-chain amino acid transmembrane transporter activity"/>
    <property type="evidence" value="ECO:0007669"/>
    <property type="project" value="InterPro"/>
</dbReference>
<comment type="caution">
    <text evidence="7">The sequence shown here is derived from an EMBL/GenBank/DDBJ whole genome shotgun (WGS) entry which is preliminary data.</text>
</comment>
<feature type="transmembrane region" description="Helical" evidence="6">
    <location>
        <begin position="248"/>
        <end position="275"/>
    </location>
</feature>
<keyword evidence="8" id="KW-1185">Reference proteome</keyword>
<proteinExistence type="predicted"/>
<gene>
    <name evidence="7" type="ORF">DFH01_10275</name>
</gene>
<evidence type="ECO:0000256" key="2">
    <source>
        <dbReference type="ARBA" id="ARBA00022475"/>
    </source>
</evidence>